<evidence type="ECO:0000313" key="4">
    <source>
        <dbReference type="Proteomes" id="UP000095453"/>
    </source>
</evidence>
<gene>
    <name evidence="3" type="ORF">ERS852444_00457</name>
</gene>
<protein>
    <submittedName>
        <fullName evidence="3">Flagellar hook-length control protein FliK</fullName>
    </submittedName>
</protein>
<keyword evidence="3" id="KW-0969">Cilium</keyword>
<dbReference type="EMBL" id="CYXX01000002">
    <property type="protein sequence ID" value="CUM77996.1"/>
    <property type="molecule type" value="Genomic_DNA"/>
</dbReference>
<dbReference type="InterPro" id="IPR021136">
    <property type="entry name" value="Flagellar_hook_control-like_C"/>
</dbReference>
<feature type="compositionally biased region" description="Basic and acidic residues" evidence="1">
    <location>
        <begin position="441"/>
        <end position="460"/>
    </location>
</feature>
<dbReference type="RefSeq" id="WP_055167638.1">
    <property type="nucleotide sequence ID" value="NZ_CYXX01000002.1"/>
</dbReference>
<sequence length="500" mass="54503">MAGTTISELGKMFNQSTQSVQGTESNTRITTGKVDFGSMMKQSGNRQTASYAGIDHNETVKTAANGRKDTVKAADDYQKYQYKDNTIASEIKQVTSEDVVKEQFEQFTEDVKEVLKEELGVSDEAIEAAMQTLGLQFQDLLNQNNLANLVAELTGADSVPQLLCSEQFVNVLQSVNDIGKDILNALDMSLEEFQSAVAKVMDDNAGSSDAVTGQETEASVDETVVTDQTATGETGASIQKFAVEDGRQTKAAENAPVKEQKVAAQDTQSSEVTEDIPEQETVQNRMTSENVAEDSTDQNNSSDTPGRFRFTNETAHTADGAVITPQSQVVQEFANVETVEPLPQSVNTQDVIDQIVESARVILTEDKTSMELQLNPQNLGKIILKVTEQEGAVTAKIMTQNTVVKEALEAQTVELRQNLEQAGVKVDAVEVTVASHEFEKNLEQNAEGEKQQGEQQEKEKGRTRRLNLNDLSELSGVMSEEETLAAKMMAEQGNSVDYTA</sequence>
<feature type="domain" description="Flagellar hook-length control protein-like C-terminal" evidence="2">
    <location>
        <begin position="365"/>
        <end position="435"/>
    </location>
</feature>
<keyword evidence="3" id="KW-0282">Flagellum</keyword>
<feature type="region of interest" description="Disordered" evidence="1">
    <location>
        <begin position="1"/>
        <end position="28"/>
    </location>
</feature>
<dbReference type="Gene3D" id="3.30.750.140">
    <property type="match status" value="1"/>
</dbReference>
<name>A0A173RJV4_9FIRM</name>
<organism evidence="3 4">
    <name type="scientific">Roseburia inulinivorans</name>
    <dbReference type="NCBI Taxonomy" id="360807"/>
    <lineage>
        <taxon>Bacteria</taxon>
        <taxon>Bacillati</taxon>
        <taxon>Bacillota</taxon>
        <taxon>Clostridia</taxon>
        <taxon>Lachnospirales</taxon>
        <taxon>Lachnospiraceae</taxon>
        <taxon>Roseburia</taxon>
    </lineage>
</organism>
<feature type="region of interest" description="Disordered" evidence="1">
    <location>
        <begin position="247"/>
        <end position="310"/>
    </location>
</feature>
<keyword evidence="3" id="KW-0966">Cell projection</keyword>
<evidence type="ECO:0000259" key="2">
    <source>
        <dbReference type="Pfam" id="PF02120"/>
    </source>
</evidence>
<evidence type="ECO:0000256" key="1">
    <source>
        <dbReference type="SAM" id="MobiDB-lite"/>
    </source>
</evidence>
<feature type="compositionally biased region" description="Polar residues" evidence="1">
    <location>
        <begin position="280"/>
        <end position="290"/>
    </location>
</feature>
<dbReference type="AlphaFoldDB" id="A0A173RJV4"/>
<reference evidence="3 4" key="1">
    <citation type="submission" date="2015-09" db="EMBL/GenBank/DDBJ databases">
        <authorList>
            <consortium name="Pathogen Informatics"/>
        </authorList>
    </citation>
    <scope>NUCLEOTIDE SEQUENCE [LARGE SCALE GENOMIC DNA]</scope>
    <source>
        <strain evidence="3 4">2789STDY5608887</strain>
    </source>
</reference>
<dbReference type="InterPro" id="IPR038610">
    <property type="entry name" value="FliK-like_C_sf"/>
</dbReference>
<proteinExistence type="predicted"/>
<feature type="region of interest" description="Disordered" evidence="1">
    <location>
        <begin position="441"/>
        <end position="479"/>
    </location>
</feature>
<accession>A0A173RJV4</accession>
<dbReference type="Proteomes" id="UP000095453">
    <property type="component" value="Unassembled WGS sequence"/>
</dbReference>
<evidence type="ECO:0000313" key="3">
    <source>
        <dbReference type="EMBL" id="CUM77996.1"/>
    </source>
</evidence>
<dbReference type="Pfam" id="PF02120">
    <property type="entry name" value="Flg_hook"/>
    <property type="match status" value="1"/>
</dbReference>
<dbReference type="CDD" id="cd17470">
    <property type="entry name" value="T3SS_Flik_C"/>
    <property type="match status" value="1"/>
</dbReference>
<feature type="compositionally biased region" description="Basic and acidic residues" evidence="1">
    <location>
        <begin position="247"/>
        <end position="261"/>
    </location>
</feature>